<dbReference type="Proteomes" id="UP000237082">
    <property type="component" value="Unassembled WGS sequence"/>
</dbReference>
<proteinExistence type="predicted"/>
<sequence>MHQRTISTLAELESVDWFANVGRNDASNAVILNTWAEAIESCEGEAWESLCLEAANQYRARLLERDPQRFQNWNVLVREIKLVSIPLVLRKTQNVVDANNLPRGFVDTVQWDILHLCMEAEFADVFPPGFFASQAYWYLKGHFPCGWQGDFPKGVLVVF</sequence>
<name>A0A2S5DAI9_9NEIS</name>
<dbReference type="RefSeq" id="WP_103904570.1">
    <property type="nucleotide sequence ID" value="NZ_PQWB01000193.1"/>
</dbReference>
<evidence type="ECO:0000313" key="2">
    <source>
        <dbReference type="Proteomes" id="UP000237082"/>
    </source>
</evidence>
<evidence type="ECO:0000313" key="1">
    <source>
        <dbReference type="EMBL" id="POZ59987.1"/>
    </source>
</evidence>
<gene>
    <name evidence="1" type="ORF">C2I19_21295</name>
</gene>
<accession>A0A2S5DAI9</accession>
<comment type="caution">
    <text evidence="1">The sequence shown here is derived from an EMBL/GenBank/DDBJ whole genome shotgun (WGS) entry which is preliminary data.</text>
</comment>
<dbReference type="OrthoDB" id="287959at2"/>
<dbReference type="AlphaFoldDB" id="A0A2S5DAI9"/>
<organism evidence="1 2">
    <name type="scientific">Chromobacterium alticapitis</name>
    <dbReference type="NCBI Taxonomy" id="2073169"/>
    <lineage>
        <taxon>Bacteria</taxon>
        <taxon>Pseudomonadati</taxon>
        <taxon>Pseudomonadota</taxon>
        <taxon>Betaproteobacteria</taxon>
        <taxon>Neisseriales</taxon>
        <taxon>Chromobacteriaceae</taxon>
        <taxon>Chromobacterium</taxon>
    </lineage>
</organism>
<reference evidence="2" key="1">
    <citation type="submission" date="2018-02" db="EMBL/GenBank/DDBJ databases">
        <authorList>
            <person name="O'Hara-Hanley K."/>
            <person name="Soby S."/>
        </authorList>
    </citation>
    <scope>NUCLEOTIDE SEQUENCE [LARGE SCALE GENOMIC DNA]</scope>
    <source>
        <strain evidence="2">MWU14-2602</strain>
    </source>
</reference>
<keyword evidence="2" id="KW-1185">Reference proteome</keyword>
<protein>
    <submittedName>
        <fullName evidence="1">Uncharacterized protein</fullName>
    </submittedName>
</protein>
<dbReference type="EMBL" id="PQWB01000193">
    <property type="protein sequence ID" value="POZ59987.1"/>
    <property type="molecule type" value="Genomic_DNA"/>
</dbReference>